<keyword evidence="5 13" id="KW-0812">Transmembrane</keyword>
<evidence type="ECO:0000256" key="10">
    <source>
        <dbReference type="ARBA" id="ARBA00047899"/>
    </source>
</evidence>
<comment type="catalytic activity">
    <reaction evidence="10">
        <text>L-threonyl-[protein] + ATP = O-phospho-L-threonyl-[protein] + ADP + H(+)</text>
        <dbReference type="Rhea" id="RHEA:46608"/>
        <dbReference type="Rhea" id="RHEA-COMP:11060"/>
        <dbReference type="Rhea" id="RHEA-COMP:11605"/>
        <dbReference type="ChEBI" id="CHEBI:15378"/>
        <dbReference type="ChEBI" id="CHEBI:30013"/>
        <dbReference type="ChEBI" id="CHEBI:30616"/>
        <dbReference type="ChEBI" id="CHEBI:61977"/>
        <dbReference type="ChEBI" id="CHEBI:456216"/>
        <dbReference type="EC" id="2.7.11.1"/>
    </reaction>
</comment>
<dbReference type="EC" id="2.7.11.1" evidence="2"/>
<dbReference type="InterPro" id="IPR047117">
    <property type="entry name" value="PERK1-13-like"/>
</dbReference>
<keyword evidence="3" id="KW-0418">Kinase</keyword>
<comment type="catalytic activity">
    <reaction evidence="11">
        <text>L-seryl-[protein] + ATP = O-phospho-L-seryl-[protein] + ADP + H(+)</text>
        <dbReference type="Rhea" id="RHEA:17989"/>
        <dbReference type="Rhea" id="RHEA-COMP:9863"/>
        <dbReference type="Rhea" id="RHEA-COMP:11604"/>
        <dbReference type="ChEBI" id="CHEBI:15378"/>
        <dbReference type="ChEBI" id="CHEBI:29999"/>
        <dbReference type="ChEBI" id="CHEBI:30616"/>
        <dbReference type="ChEBI" id="CHEBI:83421"/>
        <dbReference type="ChEBI" id="CHEBI:456216"/>
        <dbReference type="EC" id="2.7.11.1"/>
    </reaction>
</comment>
<keyword evidence="7 12" id="KW-0067">ATP-binding</keyword>
<proteinExistence type="predicted"/>
<sequence>MSSFPKRPENVRSELALGCFTTMRLFWCQQLPLLLIIQLLEPSRSNQKIYAEALHAFKSAVGSPQQFSCWVGRYPCLIPWAHVSCHKLKGPGVVSLLPGSRPLSPQSGVINFSPCASNLSPSQASTRLRAGFNKSRKTRIETTVGGDTGVPTLTPTQVAHVKKPRKQLAAIVGVGVGAALLVVFIVALVYICLMRAKRFARRTSETASSVPSPPGIGLGSFISFVDWVTCASFLLVDWERENGSPHVGALSRYDTQNLRQLTIVELEHATCNFIESNVIGEGGFGLVYKGMLQDGSFVAIKRRVHEPSQYFLQEVKNIVRVRHKHIVKLIDSEGLPIGKLDMRQRLSIALGAAKGLEHLHSMVPPLLHMHFRTRNVLVDENFIAKVSDFGLLKLLVESDCSGSSSAIDCFLDPELRLSNEFSERSDVYSFGVFLLELGSGREALGRNQSEPHQNIVLQAKGMPGLDAFVDKTLGENTRDTVRWMMELALQCVDSSVQRPIMKSVVRELELIQVREMGHRPTGLGQEIDVFTLGSELFK</sequence>
<dbReference type="GO" id="GO:0005886">
    <property type="term" value="C:plasma membrane"/>
    <property type="evidence" value="ECO:0007669"/>
    <property type="project" value="UniProtKB-SubCell"/>
</dbReference>
<comment type="subcellular location">
    <subcellularLocation>
        <location evidence="1">Cell membrane</location>
        <topology evidence="1">Single-pass membrane protein</topology>
    </subcellularLocation>
</comment>
<accession>A0A835DEU3</accession>
<comment type="caution">
    <text evidence="15">The sequence shown here is derived from an EMBL/GenBank/DDBJ whole genome shotgun (WGS) entry which is preliminary data.</text>
</comment>
<dbReference type="Gene3D" id="1.10.510.10">
    <property type="entry name" value="Transferase(Phosphotransferase) domain 1"/>
    <property type="match status" value="1"/>
</dbReference>
<evidence type="ECO:0000256" key="8">
    <source>
        <dbReference type="ARBA" id="ARBA00022989"/>
    </source>
</evidence>
<keyword evidence="6 12" id="KW-0547">Nucleotide-binding</keyword>
<keyword evidence="3" id="KW-0723">Serine/threonine-protein kinase</keyword>
<dbReference type="Proteomes" id="UP000655225">
    <property type="component" value="Unassembled WGS sequence"/>
</dbReference>
<organism evidence="15 16">
    <name type="scientific">Tetracentron sinense</name>
    <name type="common">Spur-leaf</name>
    <dbReference type="NCBI Taxonomy" id="13715"/>
    <lineage>
        <taxon>Eukaryota</taxon>
        <taxon>Viridiplantae</taxon>
        <taxon>Streptophyta</taxon>
        <taxon>Embryophyta</taxon>
        <taxon>Tracheophyta</taxon>
        <taxon>Spermatophyta</taxon>
        <taxon>Magnoliopsida</taxon>
        <taxon>Trochodendrales</taxon>
        <taxon>Trochodendraceae</taxon>
        <taxon>Tetracentron</taxon>
    </lineage>
</organism>
<dbReference type="PANTHER" id="PTHR47982">
    <property type="entry name" value="PROLINE-RICH RECEPTOR-LIKE PROTEIN KINASE PERK4"/>
    <property type="match status" value="1"/>
</dbReference>
<keyword evidence="4" id="KW-0808">Transferase</keyword>
<evidence type="ECO:0000256" key="7">
    <source>
        <dbReference type="ARBA" id="ARBA00022840"/>
    </source>
</evidence>
<evidence type="ECO:0000256" key="6">
    <source>
        <dbReference type="ARBA" id="ARBA00022741"/>
    </source>
</evidence>
<dbReference type="InterPro" id="IPR011009">
    <property type="entry name" value="Kinase-like_dom_sf"/>
</dbReference>
<feature type="domain" description="Protein kinase" evidence="14">
    <location>
        <begin position="273"/>
        <end position="511"/>
    </location>
</feature>
<evidence type="ECO:0000256" key="13">
    <source>
        <dbReference type="SAM" id="Phobius"/>
    </source>
</evidence>
<keyword evidence="16" id="KW-1185">Reference proteome</keyword>
<dbReference type="OrthoDB" id="1866267at2759"/>
<evidence type="ECO:0000256" key="2">
    <source>
        <dbReference type="ARBA" id="ARBA00012513"/>
    </source>
</evidence>
<reference evidence="15 16" key="1">
    <citation type="submission" date="2020-04" db="EMBL/GenBank/DDBJ databases">
        <title>Plant Genome Project.</title>
        <authorList>
            <person name="Zhang R.-G."/>
        </authorList>
    </citation>
    <scope>NUCLEOTIDE SEQUENCE [LARGE SCALE GENOMIC DNA]</scope>
    <source>
        <strain evidence="15">YNK0</strain>
        <tissue evidence="15">Leaf</tissue>
    </source>
</reference>
<evidence type="ECO:0000256" key="5">
    <source>
        <dbReference type="ARBA" id="ARBA00022692"/>
    </source>
</evidence>
<name>A0A835DEU3_TETSI</name>
<evidence type="ECO:0000313" key="16">
    <source>
        <dbReference type="Proteomes" id="UP000655225"/>
    </source>
</evidence>
<keyword evidence="9 13" id="KW-0472">Membrane</keyword>
<gene>
    <name evidence="15" type="ORF">HHK36_016605</name>
</gene>
<feature type="binding site" evidence="12">
    <location>
        <position position="301"/>
    </location>
    <ligand>
        <name>ATP</name>
        <dbReference type="ChEBI" id="CHEBI:30616"/>
    </ligand>
</feature>
<dbReference type="InterPro" id="IPR017441">
    <property type="entry name" value="Protein_kinase_ATP_BS"/>
</dbReference>
<evidence type="ECO:0000256" key="9">
    <source>
        <dbReference type="ARBA" id="ARBA00023136"/>
    </source>
</evidence>
<feature type="transmembrane region" description="Helical" evidence="13">
    <location>
        <begin position="168"/>
        <end position="196"/>
    </location>
</feature>
<evidence type="ECO:0000256" key="3">
    <source>
        <dbReference type="ARBA" id="ARBA00022527"/>
    </source>
</evidence>
<evidence type="ECO:0000313" key="15">
    <source>
        <dbReference type="EMBL" id="KAF8397684.1"/>
    </source>
</evidence>
<keyword evidence="8 13" id="KW-1133">Transmembrane helix</keyword>
<evidence type="ECO:0000256" key="1">
    <source>
        <dbReference type="ARBA" id="ARBA00004162"/>
    </source>
</evidence>
<dbReference type="GO" id="GO:0004674">
    <property type="term" value="F:protein serine/threonine kinase activity"/>
    <property type="evidence" value="ECO:0007669"/>
    <property type="project" value="UniProtKB-KW"/>
</dbReference>
<dbReference type="OMA" id="EAHNKNM"/>
<dbReference type="Pfam" id="PF07714">
    <property type="entry name" value="PK_Tyr_Ser-Thr"/>
    <property type="match status" value="1"/>
</dbReference>
<dbReference type="InterPro" id="IPR000719">
    <property type="entry name" value="Prot_kinase_dom"/>
</dbReference>
<dbReference type="SUPFAM" id="SSF56112">
    <property type="entry name" value="Protein kinase-like (PK-like)"/>
    <property type="match status" value="1"/>
</dbReference>
<dbReference type="InterPro" id="IPR001245">
    <property type="entry name" value="Ser-Thr/Tyr_kinase_cat_dom"/>
</dbReference>
<evidence type="ECO:0000256" key="4">
    <source>
        <dbReference type="ARBA" id="ARBA00022679"/>
    </source>
</evidence>
<dbReference type="Gene3D" id="3.30.200.20">
    <property type="entry name" value="Phosphorylase Kinase, domain 1"/>
    <property type="match status" value="1"/>
</dbReference>
<dbReference type="PROSITE" id="PS00107">
    <property type="entry name" value="PROTEIN_KINASE_ATP"/>
    <property type="match status" value="1"/>
</dbReference>
<evidence type="ECO:0000256" key="12">
    <source>
        <dbReference type="PROSITE-ProRule" id="PRU10141"/>
    </source>
</evidence>
<evidence type="ECO:0000256" key="11">
    <source>
        <dbReference type="ARBA" id="ARBA00048679"/>
    </source>
</evidence>
<dbReference type="PANTHER" id="PTHR47982:SF9">
    <property type="entry name" value="NON-SPECIFIC SERINE_THREONINE PROTEIN KINASE"/>
    <property type="match status" value="1"/>
</dbReference>
<dbReference type="GO" id="GO:0005524">
    <property type="term" value="F:ATP binding"/>
    <property type="evidence" value="ECO:0007669"/>
    <property type="project" value="UniProtKB-UniRule"/>
</dbReference>
<dbReference type="EMBL" id="JABCRI010000011">
    <property type="protein sequence ID" value="KAF8397684.1"/>
    <property type="molecule type" value="Genomic_DNA"/>
</dbReference>
<dbReference type="PROSITE" id="PS50011">
    <property type="entry name" value="PROTEIN_KINASE_DOM"/>
    <property type="match status" value="1"/>
</dbReference>
<evidence type="ECO:0000259" key="14">
    <source>
        <dbReference type="PROSITE" id="PS50011"/>
    </source>
</evidence>
<protein>
    <recommendedName>
        <fullName evidence="2">non-specific serine/threonine protein kinase</fullName>
        <ecNumber evidence="2">2.7.11.1</ecNumber>
    </recommendedName>
</protein>
<dbReference type="AlphaFoldDB" id="A0A835DEU3"/>